<dbReference type="STRING" id="1396821.SAMN05444515_111110"/>
<dbReference type="GO" id="GO:0016747">
    <property type="term" value="F:acyltransferase activity, transferring groups other than amino-acyl groups"/>
    <property type="evidence" value="ECO:0007669"/>
    <property type="project" value="InterPro"/>
</dbReference>
<feature type="domain" description="N-acetyltransferase" evidence="1">
    <location>
        <begin position="1"/>
        <end position="149"/>
    </location>
</feature>
<dbReference type="AlphaFoldDB" id="A0A1H7NG12"/>
<evidence type="ECO:0000313" key="3">
    <source>
        <dbReference type="Proteomes" id="UP000199256"/>
    </source>
</evidence>
<reference evidence="3" key="1">
    <citation type="submission" date="2016-10" db="EMBL/GenBank/DDBJ databases">
        <authorList>
            <person name="Varghese N."/>
            <person name="Submissions S."/>
        </authorList>
    </citation>
    <scope>NUCLEOTIDE SEQUENCE [LARGE SCALE GENOMIC DNA]</scope>
    <source>
        <strain evidence="3">DSM 241</strain>
    </source>
</reference>
<dbReference type="SUPFAM" id="SSF55729">
    <property type="entry name" value="Acyl-CoA N-acyltransferases (Nat)"/>
    <property type="match status" value="1"/>
</dbReference>
<organism evidence="2 3">
    <name type="scientific">Ectothiorhodospira marina</name>
    <dbReference type="NCBI Taxonomy" id="1396821"/>
    <lineage>
        <taxon>Bacteria</taxon>
        <taxon>Pseudomonadati</taxon>
        <taxon>Pseudomonadota</taxon>
        <taxon>Gammaproteobacteria</taxon>
        <taxon>Chromatiales</taxon>
        <taxon>Ectothiorhodospiraceae</taxon>
        <taxon>Ectothiorhodospira</taxon>
    </lineage>
</organism>
<proteinExistence type="predicted"/>
<keyword evidence="3" id="KW-1185">Reference proteome</keyword>
<dbReference type="PROSITE" id="PS51186">
    <property type="entry name" value="GNAT"/>
    <property type="match status" value="1"/>
</dbReference>
<dbReference type="Gene3D" id="3.40.630.30">
    <property type="match status" value="1"/>
</dbReference>
<dbReference type="Pfam" id="PF13508">
    <property type="entry name" value="Acetyltransf_7"/>
    <property type="match status" value="1"/>
</dbReference>
<accession>A0A1H7NG12</accession>
<dbReference type="InterPro" id="IPR000182">
    <property type="entry name" value="GNAT_dom"/>
</dbReference>
<evidence type="ECO:0000259" key="1">
    <source>
        <dbReference type="PROSITE" id="PS51186"/>
    </source>
</evidence>
<dbReference type="OrthoDB" id="9797178at2"/>
<sequence length="179" mass="19577">MKFSQAFKGREQDIIDLFHATFARAEGAEEGALIGNLVRHQMADTAEPDLHVFLAEMDRAIVGGAIFSRLTYDQDDRSVFILAPVAVASEWQGQGVGQKLLAHGLEALRNAGVDVVLTYGDPSYYSRVGFKPITESLAPAPFELKQPEGWVGQSLTGGEMVPFKEAPRCIPALNDPVFW</sequence>
<gene>
    <name evidence="2" type="ORF">SAMN05444515_111110</name>
</gene>
<dbReference type="CDD" id="cd04301">
    <property type="entry name" value="NAT_SF"/>
    <property type="match status" value="1"/>
</dbReference>
<protein>
    <submittedName>
        <fullName evidence="2">Predicted N-acetyltransferase YhbS</fullName>
    </submittedName>
</protein>
<evidence type="ECO:0000313" key="2">
    <source>
        <dbReference type="EMBL" id="SEL21908.1"/>
    </source>
</evidence>
<dbReference type="Proteomes" id="UP000199256">
    <property type="component" value="Unassembled WGS sequence"/>
</dbReference>
<dbReference type="RefSeq" id="WP_090254151.1">
    <property type="nucleotide sequence ID" value="NZ_FOAA01000011.1"/>
</dbReference>
<keyword evidence="2" id="KW-0808">Transferase</keyword>
<dbReference type="EMBL" id="FOAA01000011">
    <property type="protein sequence ID" value="SEL21908.1"/>
    <property type="molecule type" value="Genomic_DNA"/>
</dbReference>
<name>A0A1H7NG12_9GAMM</name>
<dbReference type="InterPro" id="IPR016181">
    <property type="entry name" value="Acyl_CoA_acyltransferase"/>
</dbReference>